<protein>
    <recommendedName>
        <fullName evidence="2">ATPase dynein-related AAA domain-containing protein</fullName>
    </recommendedName>
</protein>
<feature type="domain" description="ATPase dynein-related AAA" evidence="2">
    <location>
        <begin position="949"/>
        <end position="1035"/>
    </location>
</feature>
<reference evidence="3 4" key="1">
    <citation type="submission" date="2024-04" db="EMBL/GenBank/DDBJ databases">
        <title>Tritrichomonas musculus Genome.</title>
        <authorList>
            <person name="Alves-Ferreira E."/>
            <person name="Grigg M."/>
            <person name="Lorenzi H."/>
            <person name="Galac M."/>
        </authorList>
    </citation>
    <scope>NUCLEOTIDE SEQUENCE [LARGE SCALE GENOMIC DNA]</scope>
    <source>
        <strain evidence="3 4">EAF2021</strain>
    </source>
</reference>
<organism evidence="3 4">
    <name type="scientific">Tritrichomonas musculus</name>
    <dbReference type="NCBI Taxonomy" id="1915356"/>
    <lineage>
        <taxon>Eukaryota</taxon>
        <taxon>Metamonada</taxon>
        <taxon>Parabasalia</taxon>
        <taxon>Tritrichomonadida</taxon>
        <taxon>Tritrichomonadidae</taxon>
        <taxon>Tritrichomonas</taxon>
    </lineage>
</organism>
<accession>A0ABR2IKE0</accession>
<dbReference type="InterPro" id="IPR027417">
    <property type="entry name" value="P-loop_NTPase"/>
</dbReference>
<feature type="coiled-coil region" evidence="1">
    <location>
        <begin position="2208"/>
        <end position="2235"/>
    </location>
</feature>
<dbReference type="Pfam" id="PF07728">
    <property type="entry name" value="AAA_5"/>
    <property type="match status" value="1"/>
</dbReference>
<dbReference type="Gene3D" id="3.40.50.300">
    <property type="entry name" value="P-loop containing nucleotide triphosphate hydrolases"/>
    <property type="match status" value="1"/>
</dbReference>
<evidence type="ECO:0000313" key="3">
    <source>
        <dbReference type="EMBL" id="KAK8863691.1"/>
    </source>
</evidence>
<dbReference type="EMBL" id="JAPFFF010000017">
    <property type="protein sequence ID" value="KAK8863691.1"/>
    <property type="molecule type" value="Genomic_DNA"/>
</dbReference>
<evidence type="ECO:0000259" key="2">
    <source>
        <dbReference type="Pfam" id="PF07728"/>
    </source>
</evidence>
<evidence type="ECO:0000256" key="1">
    <source>
        <dbReference type="SAM" id="Coils"/>
    </source>
</evidence>
<sequence>MTSSQDIFGDKKIEIDQFINYICKIATEFDSKWTVTPETYSVTIKDAIERTFSKSELESFEQQIMYLTSLSHNEEVKKNKNVFEGFLKIIQNIRKKHRICNIPLCFVHNPFFYGEQNKLSEPEIKTDDNDFLFKDAEDDIEINPAINVFNFGIKDYYLFGKSILEGSGKDQQSEALSVLFNIVTGGLLDEIFLKQFRENELMEMKSFDPIKIGRCLVNKMYERSINKQFEFRDFEDYSKMSTGSMNKLSEFLQHFSKECSLLIANVPKPSHIYHVIQPAYIILESNKAKGKKPVVPKLKCPREYIIFCTENKNFQQSLNKLMNCNENATYFIIHPENLKLDEMQSLKSFILARKTQDIKTQNSDDVKDKTRKNNFIQKIPNVIIITALPTSFFAIDEDSKKNMPPSLEFEEEDIKEFATFNAKWRTFSKVNNDVFLISSKLAGIGKTYHINEIINKAKKIKIKNDSGDIIKKEITKEQIYFDITTEELPDKIKNIDLIHVSISPELFRNNFQLMDQFYLLIQYGYFIFQNGSHISYSLNFDIKPTFLIEIPKLEDGNSLTHFYDFPIAPTNNDKPEGSTFLESSNSSIYSIITEEFKDVTNKENFKDGLFDLSTSDNEIQIGKNVRSLMELIFNNCNEINNCKELIKKSQNLFFSGGKYKDGEYIDDNRIISKVGKMIEDYSKLIIEQGNDDYTKRILFLLTIRTILYVWHFTPKNSKNLMLLVPQRIITNSAFKQENGWIIVSFLSKHDQIEGWSTENTQTNEFKSDIAFDQIIKNKFKDNAAIHILTDESENADNDLTLQTRFFKTILLFLPEIEFENDSANPLQVALILLLLFSDMNHYPDKYFSDIITFFMNQNYTDEDLQKKLHNLDECFKWSEIDKLLHEYFKTHSNVQIEKVNNINKLIIQMKSELSKHENIWNIIKISFSKTYFCRFIEIILKIYYQHFSILQGDTGCGKTSVVNLLNDVLTLAKSDLKTSKQVVNWSFFMIDFHGNFTQKDFMARINKIEYEKSTLNRDNYGNEKIIIFLDELNTSPAYYYVIDQILNKTSKFFSYIAAINAKDTIDKIKQELSRVGIRQKINLQLSDVKLFSSLGNVTGSLTYDDTNFYTYNVKEDQESVKSSIIKADPQEFDEFGEQANSSKYLPDEEKIAIRSIITKILLQWENIKYTDYRNVVEIMSSLIYKIFVSVRTFMGLRAVFSYRDVHRCITIFTYVFDFICKLIQKESSDNIFKEEYRKKITSISIVVSIYISLISRFSREKITLNKEIEKQFDVVKEFQKSDTFSMYELILKHIQNSKDLFENCKLIYFNNWEQVTILFAYAKCMKYINFVKENDIYPLPSLMLHLLILSLTISASFHDIKENENGAESTGSSSFFTCLIIGMPGTSKSKAVEIYKSYHMNKKNKKHDYFITTYLCSRTSDSNSLLSQFLNGARFLNDNNVVIGQTQVASKKAIVILEEVGLANYNPSRPLKILHPLCDKGVEITKDGSTKYCKIIPVQLSNYAIDFANMNRGFLVCAGLPTDDELSTSISFGKILDQLETKEAFSQILINLMCDDKIKLEDEKLDSYNDSINFLLNHIDLFDDDEEQLNKQKEEFGNLKTYYGEVLKTLWEVTKNGKRPSFFPMRPLFKLISLFDNFKKYKPVNSDERFTSLSFLLNSFSLEEDIIQKSVYSNDEMINNMLKPLGLEKKFKCQINPLQLYHSFGQSNSNRKALLIRTKDYEAFRYLTILSTQEMFDNVITIDNFVPFEFQDVGKDCQTKFDELFKYLCPENDDDKIYTFVSIGNDPFSDYIIDILNVINQENQCPTAILQGFPVYLPSFPSNIKFVFIINNSDVYNDDLKNPVPYPLIDRLDHVFLDKDILVKNSDYLLETTTSNPDKVKILLGLDKPKKGKKEISFSLKQDYLLAYRKSDFEYLKDALMVKKETEAQSILNDHFKDTSIKSLNDLLVKMEKVPEDSQFAAVVFTRTPFYEDFDFKNKSKFAIIYDDHNTLREKLIDTHHRKSILIRSDIFNLPDENTLNNALSVVDSLNYKIFLNYNYESNEEEEEEAEDKENEFEEAGDQKYIVVFHINENQIPKSFDSSITFPVVWIASLPQNSDENQPLIQEICSATLLGQVPPESPIMKRAYERIGNDIKEKFSDKQKKNINPIFTSGVKLSKGTYKMNDIIIELEKWKKTQETGKGQVKVTFSELKEIIVGKLKQIDDSKKKNDLKKIEEKENELNKLNLEIEFFNNVSGLVDDSISSSFYVILKYLSSITLNKAKKEKINVFVHQAFEYVPKLGKILPITYDTFGSKNTSKEVNASSPSLVFYNILKQFFIVDIYYNSLNLMKKLLDNLCEENISDVFKYINDNYYNYDQNLPYNNDDDNDDKSKKLSVEDFDEFFNTRGLINDKKDAKAAFEFIQSKKNGKRPNLIDTEIKVNNIRNNMNNGKWSDLQYKQILLSDCYYNFMDSQKEINLKPHPCLIYHHFVKVPEFSFINYEKERAITKEESDNKIFENVLIPWILNFFLYGTFNDCDESGKINNYKNLTKFIDCGIDFDNIFESRINNSEEICHFAYDCLFSEFCKKNKPIEKITEFEYSNYINDFPTLFNIKEDHSDKFNAMIKHSQPEKAVFSKEINNTDYDYMSEESKNIIKDKFKEIKEIEDVIVIYKDWKSTSYDMLGNSSLFENIRSKLFKQSDNIDDQFGNWFLNTKVTLITRQVYEVCKAIKNGDENQIKGEFNILKSILNPWNDDDCYLRSFWKSYVESDPPFTDHYKFDKYINEKLVIKDIINNCQPYYICKFEEGDNSDPPVMTEKTCIIARNVGVKTYFIERYLYSMTMFKNSSDDKIKIINQIFDFMTNLPFVHCTKHIYVLAGFINEILRDFRDQMNLLFLILETSENCVDLLNYDKFKPIINDNNRTESPEILEEALKAADSFNKGTNAPSKLKSYINRLIEINNKTILIPEKSKPNIQKFRIITKGELHTNVSLMNTILPALAHIETKSFSPTEHLIKAFKVLTGHKDAKDLINKDKFFDDLPSIYAFAKGSATIKIMVNIIEIKEGDDLFGLKEGSMALSLCEELSNFLSQESNKESYRVKIWNKIENTPKSDSKPDYSKILNVLIPLFEEYDKSVLDEHLFFSTEGWKDKETLPENLEGIEAAAYFLKTYKVQKSTLFDTIKSRIVVPTKDSQ</sequence>
<dbReference type="Proteomes" id="UP001470230">
    <property type="component" value="Unassembled WGS sequence"/>
</dbReference>
<dbReference type="InterPro" id="IPR011704">
    <property type="entry name" value="ATPase_dyneun-rel_AAA"/>
</dbReference>
<evidence type="ECO:0000313" key="4">
    <source>
        <dbReference type="Proteomes" id="UP001470230"/>
    </source>
</evidence>
<name>A0ABR2IKE0_9EUKA</name>
<keyword evidence="4" id="KW-1185">Reference proteome</keyword>
<keyword evidence="1" id="KW-0175">Coiled coil</keyword>
<dbReference type="SUPFAM" id="SSF52540">
    <property type="entry name" value="P-loop containing nucleoside triphosphate hydrolases"/>
    <property type="match status" value="1"/>
</dbReference>
<gene>
    <name evidence="3" type="ORF">M9Y10_011381</name>
</gene>
<proteinExistence type="predicted"/>
<comment type="caution">
    <text evidence="3">The sequence shown here is derived from an EMBL/GenBank/DDBJ whole genome shotgun (WGS) entry which is preliminary data.</text>
</comment>